<accession>A0AAN9RT07</accession>
<name>A0AAN9RT07_PHACN</name>
<reference evidence="2 3" key="1">
    <citation type="submission" date="2024-01" db="EMBL/GenBank/DDBJ databases">
        <title>The genomes of 5 underutilized Papilionoideae crops provide insights into root nodulation and disease resistanc.</title>
        <authorList>
            <person name="Jiang F."/>
        </authorList>
    </citation>
    <scope>NUCLEOTIDE SEQUENCE [LARGE SCALE GENOMIC DNA]</scope>
    <source>
        <strain evidence="2">JINMINGXINNONG_FW02</strain>
        <tissue evidence="2">Leaves</tissue>
    </source>
</reference>
<comment type="caution">
    <text evidence="2">The sequence shown here is derived from an EMBL/GenBank/DDBJ whole genome shotgun (WGS) entry which is preliminary data.</text>
</comment>
<dbReference type="Proteomes" id="UP001374584">
    <property type="component" value="Unassembled WGS sequence"/>
</dbReference>
<evidence type="ECO:0000313" key="3">
    <source>
        <dbReference type="Proteomes" id="UP001374584"/>
    </source>
</evidence>
<gene>
    <name evidence="2" type="ORF">VNO80_01594</name>
</gene>
<dbReference type="AlphaFoldDB" id="A0AAN9RT07"/>
<feature type="transmembrane region" description="Helical" evidence="1">
    <location>
        <begin position="31"/>
        <end position="51"/>
    </location>
</feature>
<keyword evidence="1" id="KW-0812">Transmembrane</keyword>
<feature type="transmembrane region" description="Helical" evidence="1">
    <location>
        <begin position="6"/>
        <end position="26"/>
    </location>
</feature>
<sequence>MVLLSSFYFMRAFSFWRAFIFFLFLLSRLSIFSTLVLLSAFSFLLISLIIATGSSSALHLSLLVIFLVVTMWFFSLRCSPKGTVAGTKLPYLLYSPSLRSSNFSSFQIS</sequence>
<proteinExistence type="predicted"/>
<protein>
    <submittedName>
        <fullName evidence="2">Uncharacterized protein</fullName>
    </submittedName>
</protein>
<evidence type="ECO:0000313" key="2">
    <source>
        <dbReference type="EMBL" id="KAK7382639.1"/>
    </source>
</evidence>
<organism evidence="2 3">
    <name type="scientific">Phaseolus coccineus</name>
    <name type="common">Scarlet runner bean</name>
    <name type="synonym">Phaseolus multiflorus</name>
    <dbReference type="NCBI Taxonomy" id="3886"/>
    <lineage>
        <taxon>Eukaryota</taxon>
        <taxon>Viridiplantae</taxon>
        <taxon>Streptophyta</taxon>
        <taxon>Embryophyta</taxon>
        <taxon>Tracheophyta</taxon>
        <taxon>Spermatophyta</taxon>
        <taxon>Magnoliopsida</taxon>
        <taxon>eudicotyledons</taxon>
        <taxon>Gunneridae</taxon>
        <taxon>Pentapetalae</taxon>
        <taxon>rosids</taxon>
        <taxon>fabids</taxon>
        <taxon>Fabales</taxon>
        <taxon>Fabaceae</taxon>
        <taxon>Papilionoideae</taxon>
        <taxon>50 kb inversion clade</taxon>
        <taxon>NPAAA clade</taxon>
        <taxon>indigoferoid/millettioid clade</taxon>
        <taxon>Phaseoleae</taxon>
        <taxon>Phaseolus</taxon>
    </lineage>
</organism>
<keyword evidence="1" id="KW-1133">Transmembrane helix</keyword>
<feature type="transmembrane region" description="Helical" evidence="1">
    <location>
        <begin position="57"/>
        <end position="74"/>
    </location>
</feature>
<dbReference type="EMBL" id="JAYMYR010000001">
    <property type="protein sequence ID" value="KAK7382639.1"/>
    <property type="molecule type" value="Genomic_DNA"/>
</dbReference>
<keyword evidence="1" id="KW-0472">Membrane</keyword>
<evidence type="ECO:0000256" key="1">
    <source>
        <dbReference type="SAM" id="Phobius"/>
    </source>
</evidence>
<keyword evidence="3" id="KW-1185">Reference proteome</keyword>